<feature type="compositionally biased region" description="Polar residues" evidence="1">
    <location>
        <begin position="114"/>
        <end position="123"/>
    </location>
</feature>
<feature type="compositionally biased region" description="Polar residues" evidence="1">
    <location>
        <begin position="92"/>
        <end position="104"/>
    </location>
</feature>
<feature type="region of interest" description="Disordered" evidence="1">
    <location>
        <begin position="68"/>
        <end position="134"/>
    </location>
</feature>
<proteinExistence type="predicted"/>
<evidence type="ECO:0000313" key="3">
    <source>
        <dbReference type="Proteomes" id="UP001372338"/>
    </source>
</evidence>
<dbReference type="AlphaFoldDB" id="A0AAN9FW30"/>
<dbReference type="EMBL" id="JAYWIO010000002">
    <property type="protein sequence ID" value="KAK7282171.1"/>
    <property type="molecule type" value="Genomic_DNA"/>
</dbReference>
<evidence type="ECO:0000256" key="1">
    <source>
        <dbReference type="SAM" id="MobiDB-lite"/>
    </source>
</evidence>
<accession>A0AAN9FW30</accession>
<evidence type="ECO:0000313" key="2">
    <source>
        <dbReference type="EMBL" id="KAK7282171.1"/>
    </source>
</evidence>
<sequence length="166" mass="18134">MMGTLTSYSLMPVSSELFRSNSVRHAFREKIQFHQLNGACSSTSSSTSCFFLEKRDLNFCRFRCFSSSNNNSGNDDVDGVGGGEGESGGNASKDSSNTIITSTLPEPEQRRESGFNSDKSTTPSPSPRGEERVKGIKRGRWGLVGVWRMGDTQCAAWCDMASLAFM</sequence>
<reference evidence="2 3" key="1">
    <citation type="submission" date="2024-01" db="EMBL/GenBank/DDBJ databases">
        <title>The genomes of 5 underutilized Papilionoideae crops provide insights into root nodulation and disease resistanc.</title>
        <authorList>
            <person name="Yuan L."/>
        </authorList>
    </citation>
    <scope>NUCLEOTIDE SEQUENCE [LARGE SCALE GENOMIC DNA]</scope>
    <source>
        <strain evidence="2">ZHUSHIDOU_FW_LH</strain>
        <tissue evidence="2">Leaf</tissue>
    </source>
</reference>
<comment type="caution">
    <text evidence="2">The sequence shown here is derived from an EMBL/GenBank/DDBJ whole genome shotgun (WGS) entry which is preliminary data.</text>
</comment>
<dbReference type="Proteomes" id="UP001372338">
    <property type="component" value="Unassembled WGS sequence"/>
</dbReference>
<feature type="compositionally biased region" description="Gly residues" evidence="1">
    <location>
        <begin position="79"/>
        <end position="88"/>
    </location>
</feature>
<keyword evidence="3" id="KW-1185">Reference proteome</keyword>
<gene>
    <name evidence="2" type="ORF">RIF29_10762</name>
</gene>
<protein>
    <submittedName>
        <fullName evidence="2">Uncharacterized protein</fullName>
    </submittedName>
</protein>
<name>A0AAN9FW30_CROPI</name>
<organism evidence="2 3">
    <name type="scientific">Crotalaria pallida</name>
    <name type="common">Smooth rattlebox</name>
    <name type="synonym">Crotalaria striata</name>
    <dbReference type="NCBI Taxonomy" id="3830"/>
    <lineage>
        <taxon>Eukaryota</taxon>
        <taxon>Viridiplantae</taxon>
        <taxon>Streptophyta</taxon>
        <taxon>Embryophyta</taxon>
        <taxon>Tracheophyta</taxon>
        <taxon>Spermatophyta</taxon>
        <taxon>Magnoliopsida</taxon>
        <taxon>eudicotyledons</taxon>
        <taxon>Gunneridae</taxon>
        <taxon>Pentapetalae</taxon>
        <taxon>rosids</taxon>
        <taxon>fabids</taxon>
        <taxon>Fabales</taxon>
        <taxon>Fabaceae</taxon>
        <taxon>Papilionoideae</taxon>
        <taxon>50 kb inversion clade</taxon>
        <taxon>genistoids sensu lato</taxon>
        <taxon>core genistoids</taxon>
        <taxon>Crotalarieae</taxon>
        <taxon>Crotalaria</taxon>
    </lineage>
</organism>